<evidence type="ECO:0000313" key="2">
    <source>
        <dbReference type="Proteomes" id="UP000305948"/>
    </source>
</evidence>
<proteinExistence type="predicted"/>
<sequence>MHKDNCPVFTSILLKSETARGTRHIHTRPESAQPVVYTSGPFPGSIGQDLIEWPWIKAALAGKQEHYSERTRGAWLSAPRRVSLHHSARIPENSVGGGMSLVRVQAKVETCSGKEEAGPLVVIGERAMWPRTDSRRGSGVLCTLLEKGSWHGTRRD</sequence>
<protein>
    <submittedName>
        <fullName evidence="1">Uncharacterized protein</fullName>
    </submittedName>
</protein>
<reference evidence="1 2" key="1">
    <citation type="journal article" date="2019" name="Nat. Ecol. Evol.">
        <title>Megaphylogeny resolves global patterns of mushroom evolution.</title>
        <authorList>
            <person name="Varga T."/>
            <person name="Krizsan K."/>
            <person name="Foldi C."/>
            <person name="Dima B."/>
            <person name="Sanchez-Garcia M."/>
            <person name="Sanchez-Ramirez S."/>
            <person name="Szollosi G.J."/>
            <person name="Szarkandi J.G."/>
            <person name="Papp V."/>
            <person name="Albert L."/>
            <person name="Andreopoulos W."/>
            <person name="Angelini C."/>
            <person name="Antonin V."/>
            <person name="Barry K.W."/>
            <person name="Bougher N.L."/>
            <person name="Buchanan P."/>
            <person name="Buyck B."/>
            <person name="Bense V."/>
            <person name="Catcheside P."/>
            <person name="Chovatia M."/>
            <person name="Cooper J."/>
            <person name="Damon W."/>
            <person name="Desjardin D."/>
            <person name="Finy P."/>
            <person name="Geml J."/>
            <person name="Haridas S."/>
            <person name="Hughes K."/>
            <person name="Justo A."/>
            <person name="Karasinski D."/>
            <person name="Kautmanova I."/>
            <person name="Kiss B."/>
            <person name="Kocsube S."/>
            <person name="Kotiranta H."/>
            <person name="LaButti K.M."/>
            <person name="Lechner B.E."/>
            <person name="Liimatainen K."/>
            <person name="Lipzen A."/>
            <person name="Lukacs Z."/>
            <person name="Mihaltcheva S."/>
            <person name="Morgado L.N."/>
            <person name="Niskanen T."/>
            <person name="Noordeloos M.E."/>
            <person name="Ohm R.A."/>
            <person name="Ortiz-Santana B."/>
            <person name="Ovrebo C."/>
            <person name="Racz N."/>
            <person name="Riley R."/>
            <person name="Savchenko A."/>
            <person name="Shiryaev A."/>
            <person name="Soop K."/>
            <person name="Spirin V."/>
            <person name="Szebenyi C."/>
            <person name="Tomsovsky M."/>
            <person name="Tulloss R.E."/>
            <person name="Uehling J."/>
            <person name="Grigoriev I.V."/>
            <person name="Vagvolgyi C."/>
            <person name="Papp T."/>
            <person name="Martin F.M."/>
            <person name="Miettinen O."/>
            <person name="Hibbett D.S."/>
            <person name="Nagy L.G."/>
        </authorList>
    </citation>
    <scope>NUCLEOTIDE SEQUENCE [LARGE SCALE GENOMIC DNA]</scope>
    <source>
        <strain evidence="1 2">OMC1185</strain>
    </source>
</reference>
<dbReference type="Proteomes" id="UP000305948">
    <property type="component" value="Unassembled WGS sequence"/>
</dbReference>
<name>A0A5C3MSV4_9AGAM</name>
<keyword evidence="2" id="KW-1185">Reference proteome</keyword>
<organism evidence="1 2">
    <name type="scientific">Heliocybe sulcata</name>
    <dbReference type="NCBI Taxonomy" id="5364"/>
    <lineage>
        <taxon>Eukaryota</taxon>
        <taxon>Fungi</taxon>
        <taxon>Dikarya</taxon>
        <taxon>Basidiomycota</taxon>
        <taxon>Agaricomycotina</taxon>
        <taxon>Agaricomycetes</taxon>
        <taxon>Gloeophyllales</taxon>
        <taxon>Gloeophyllaceae</taxon>
        <taxon>Heliocybe</taxon>
    </lineage>
</organism>
<accession>A0A5C3MSV4</accession>
<evidence type="ECO:0000313" key="1">
    <source>
        <dbReference type="EMBL" id="TFK47993.1"/>
    </source>
</evidence>
<gene>
    <name evidence="1" type="ORF">OE88DRAFT_1647382</name>
</gene>
<dbReference type="EMBL" id="ML213521">
    <property type="protein sequence ID" value="TFK47993.1"/>
    <property type="molecule type" value="Genomic_DNA"/>
</dbReference>
<dbReference type="AlphaFoldDB" id="A0A5C3MSV4"/>